<organism evidence="1 2">
    <name type="scientific">Tritonibacter mobilis F1926</name>
    <dbReference type="NCBI Taxonomy" id="1265309"/>
    <lineage>
        <taxon>Bacteria</taxon>
        <taxon>Pseudomonadati</taxon>
        <taxon>Pseudomonadota</taxon>
        <taxon>Alphaproteobacteria</taxon>
        <taxon>Rhodobacterales</taxon>
        <taxon>Paracoccaceae</taxon>
        <taxon>Tritonibacter</taxon>
    </lineage>
</organism>
<evidence type="ECO:0000313" key="1">
    <source>
        <dbReference type="EMBL" id="ANP40528.1"/>
    </source>
</evidence>
<dbReference type="GeneID" id="28249586"/>
<dbReference type="InterPro" id="IPR009045">
    <property type="entry name" value="Zn_M74/Hedgehog-like"/>
</dbReference>
<dbReference type="SUPFAM" id="SSF55166">
    <property type="entry name" value="Hedgehog/DD-peptidase"/>
    <property type="match status" value="1"/>
</dbReference>
<dbReference type="Proteomes" id="UP000013243">
    <property type="component" value="Chromosome"/>
</dbReference>
<evidence type="ECO:0008006" key="3">
    <source>
        <dbReference type="Google" id="ProtNLM"/>
    </source>
</evidence>
<name>A0A1B1A212_9RHOB</name>
<gene>
    <name evidence="1" type="ORF">K529_007100</name>
</gene>
<dbReference type="Gene3D" id="3.30.1380.10">
    <property type="match status" value="1"/>
</dbReference>
<proteinExistence type="predicted"/>
<dbReference type="RefSeq" id="WP_005615574.1">
    <property type="nucleotide sequence ID" value="NZ_CP015230.1"/>
</dbReference>
<dbReference type="KEGG" id="rmb:K529_007100"/>
<dbReference type="EMBL" id="CP015230">
    <property type="protein sequence ID" value="ANP40528.1"/>
    <property type="molecule type" value="Genomic_DNA"/>
</dbReference>
<sequence>MRDPAMGEPRKRMTRMRYDVGPMGFLSDQIIKEMQRAGYPAREFNLYRSPEKQDQMFTRGVSNARRFQSSHQYYGASDLIHEKWAWFDKSQAGVPDGRYFWDRLWDCVEVVGEKYKVEFSNRISWDSAHVQLENWRDFSEVVGAREPNQMQLDWYFQITLPAVWKQHQRSKERVA</sequence>
<dbReference type="STRING" id="1265309.K529_007100"/>
<reference evidence="1 2" key="1">
    <citation type="journal article" date="2016" name="ISME J.">
        <title>Global occurrence and heterogeneity of the Roseobacter-clade species Ruegeria mobilis.</title>
        <authorList>
            <person name="Sonnenschein E."/>
            <person name="Gram L."/>
        </authorList>
    </citation>
    <scope>NUCLEOTIDE SEQUENCE [LARGE SCALE GENOMIC DNA]</scope>
    <source>
        <strain evidence="1 2">F1926</strain>
    </source>
</reference>
<accession>A0A1B1A212</accession>
<evidence type="ECO:0000313" key="2">
    <source>
        <dbReference type="Proteomes" id="UP000013243"/>
    </source>
</evidence>
<dbReference type="AlphaFoldDB" id="A0A1B1A212"/>
<dbReference type="OrthoDB" id="7865583at2"/>
<protein>
    <recommendedName>
        <fullName evidence="3">Peptidase M15C domain-containing protein</fullName>
    </recommendedName>
</protein>